<dbReference type="Gene3D" id="3.40.50.620">
    <property type="entry name" value="HUPs"/>
    <property type="match status" value="1"/>
</dbReference>
<dbReference type="InterPro" id="IPR051599">
    <property type="entry name" value="Cell_Envelope_Assoc"/>
</dbReference>
<dbReference type="AlphaFoldDB" id="A0A2S1QUQ8"/>
<dbReference type="GO" id="GO:0005886">
    <property type="term" value="C:plasma membrane"/>
    <property type="evidence" value="ECO:0007669"/>
    <property type="project" value="TreeGrafter"/>
</dbReference>
<sequence length="185" mass="21043">MKLKRFIKIFLCLVIGWFLIHSACIIADGLQDEGKTADAAVILGTTVNEDGTLSERLRQRVACGLELYKAGRVKYIIVSGGLGKEGFYEGDKMKEYLVQDGVPANRIVTDNQGYNTRDTAKNVRKLKDSLKLKSLIAVSQYFHVTRTKMLLRKQGFKDVSNVSPRFFEFRDLFSIVREFPAYYTQ</sequence>
<proteinExistence type="predicted"/>
<dbReference type="Pfam" id="PF02698">
    <property type="entry name" value="DUF218"/>
    <property type="match status" value="1"/>
</dbReference>
<dbReference type="Proteomes" id="UP000244929">
    <property type="component" value="Chromosome"/>
</dbReference>
<name>A0A2S1QUQ8_9FLAO</name>
<protein>
    <submittedName>
        <fullName evidence="2">YdcF family protein</fullName>
    </submittedName>
</protein>
<dbReference type="PANTHER" id="PTHR30336:SF20">
    <property type="entry name" value="DUF218 DOMAIN-CONTAINING PROTEIN"/>
    <property type="match status" value="1"/>
</dbReference>
<evidence type="ECO:0000313" key="3">
    <source>
        <dbReference type="Proteomes" id="UP000244929"/>
    </source>
</evidence>
<dbReference type="InterPro" id="IPR003848">
    <property type="entry name" value="DUF218"/>
</dbReference>
<dbReference type="KEGG" id="falb:HYN59_02920"/>
<evidence type="ECO:0000259" key="1">
    <source>
        <dbReference type="Pfam" id="PF02698"/>
    </source>
</evidence>
<dbReference type="CDD" id="cd06259">
    <property type="entry name" value="YdcF-like"/>
    <property type="match status" value="1"/>
</dbReference>
<dbReference type="PANTHER" id="PTHR30336">
    <property type="entry name" value="INNER MEMBRANE PROTEIN, PROBABLE PERMEASE"/>
    <property type="match status" value="1"/>
</dbReference>
<accession>A0A2S1QUQ8</accession>
<keyword evidence="3" id="KW-1185">Reference proteome</keyword>
<dbReference type="EMBL" id="CP029186">
    <property type="protein sequence ID" value="AWH84124.1"/>
    <property type="molecule type" value="Genomic_DNA"/>
</dbReference>
<organism evidence="2 3">
    <name type="scientific">Flavobacterium album</name>
    <dbReference type="NCBI Taxonomy" id="2175091"/>
    <lineage>
        <taxon>Bacteria</taxon>
        <taxon>Pseudomonadati</taxon>
        <taxon>Bacteroidota</taxon>
        <taxon>Flavobacteriia</taxon>
        <taxon>Flavobacteriales</taxon>
        <taxon>Flavobacteriaceae</taxon>
        <taxon>Flavobacterium</taxon>
    </lineage>
</organism>
<dbReference type="InterPro" id="IPR014729">
    <property type="entry name" value="Rossmann-like_a/b/a_fold"/>
</dbReference>
<gene>
    <name evidence="2" type="ORF">HYN59_02920</name>
</gene>
<feature type="domain" description="DUF218" evidence="1">
    <location>
        <begin position="38"/>
        <end position="161"/>
    </location>
</feature>
<dbReference type="OrthoDB" id="9782395at2"/>
<dbReference type="RefSeq" id="WP_108776834.1">
    <property type="nucleotide sequence ID" value="NZ_CP029186.1"/>
</dbReference>
<evidence type="ECO:0000313" key="2">
    <source>
        <dbReference type="EMBL" id="AWH84124.1"/>
    </source>
</evidence>
<reference evidence="2 3" key="1">
    <citation type="submission" date="2018-04" db="EMBL/GenBank/DDBJ databases">
        <title>Genome sequencing of Flavobacterium sp. HYN0059.</title>
        <authorList>
            <person name="Yi H."/>
            <person name="Baek C."/>
        </authorList>
    </citation>
    <scope>NUCLEOTIDE SEQUENCE [LARGE SCALE GENOMIC DNA]</scope>
    <source>
        <strain evidence="2 3">HYN0059</strain>
    </source>
</reference>